<dbReference type="HOGENOM" id="CLU_074296_0_0_10"/>
<dbReference type="AlphaFoldDB" id="H8KQF5"/>
<dbReference type="EMBL" id="CP003349">
    <property type="protein sequence ID" value="AFD06571.1"/>
    <property type="molecule type" value="Genomic_DNA"/>
</dbReference>
<dbReference type="Proteomes" id="UP000007590">
    <property type="component" value="Chromosome"/>
</dbReference>
<dbReference type="PANTHER" id="PTHR31143:SF2">
    <property type="entry name" value="FR47-LIKE DOMAIN-CONTAINING PROTEIN-RELATED"/>
    <property type="match status" value="1"/>
</dbReference>
<organism evidence="2 3">
    <name type="scientific">Solitalea canadensis (strain ATCC 29591 / DSM 3403 / JCM 21819 / LMG 8368 / NBRC 15130 / NCIMB 12057 / USAM 9D)</name>
    <name type="common">Flexibacter canadensis</name>
    <dbReference type="NCBI Taxonomy" id="929556"/>
    <lineage>
        <taxon>Bacteria</taxon>
        <taxon>Pseudomonadati</taxon>
        <taxon>Bacteroidota</taxon>
        <taxon>Sphingobacteriia</taxon>
        <taxon>Sphingobacteriales</taxon>
        <taxon>Sphingobacteriaceae</taxon>
        <taxon>Solitalea</taxon>
    </lineage>
</organism>
<gene>
    <name evidence="2" type="ordered locus">Solca_1496</name>
</gene>
<dbReference type="GO" id="GO:0016747">
    <property type="term" value="F:acyltransferase activity, transferring groups other than amino-acyl groups"/>
    <property type="evidence" value="ECO:0007669"/>
    <property type="project" value="InterPro"/>
</dbReference>
<dbReference type="Gene3D" id="3.40.630.30">
    <property type="match status" value="1"/>
</dbReference>
<dbReference type="eggNOG" id="COG1670">
    <property type="taxonomic scope" value="Bacteria"/>
</dbReference>
<dbReference type="KEGG" id="scn:Solca_1496"/>
<dbReference type="STRING" id="929556.Solca_1496"/>
<feature type="domain" description="N-acetyltransferase" evidence="1">
    <location>
        <begin position="149"/>
        <end position="276"/>
    </location>
</feature>
<proteinExistence type="predicted"/>
<dbReference type="OrthoDB" id="1120671at2"/>
<evidence type="ECO:0000313" key="2">
    <source>
        <dbReference type="EMBL" id="AFD06571.1"/>
    </source>
</evidence>
<evidence type="ECO:0000259" key="1">
    <source>
        <dbReference type="PROSITE" id="PS51186"/>
    </source>
</evidence>
<name>H8KQF5_SOLCM</name>
<sequence length="276" mass="31845">MNILAKENYYKAIPYLAEITINNLFAQSVIEQKIAGKVYVDDSENPKTFYVIHPYGMTLLFGESGNTRFNKSFRDYALNKDNNRDIYEWMQAFPDTWHIELKELFEGHLIKSDEMNGCFDKGIVELNTRVNFKFDKSLYLNRKKTSLYSGVKIIRTDRQILRAMKGSVVPEYFWESEDDFLEKGIGFSLLHQGELASTAFSALIHHDKLELGIETVAEFRGMGFAEQSCSALIDYCIKNQLEPVWACRLENVGSYKLAQKLGFVPSAMIPYYRLGR</sequence>
<dbReference type="Pfam" id="PF12746">
    <property type="entry name" value="GNAT_acetyltran"/>
    <property type="match status" value="1"/>
</dbReference>
<dbReference type="PANTHER" id="PTHR31143">
    <property type="match status" value="1"/>
</dbReference>
<accession>H8KQF5</accession>
<dbReference type="RefSeq" id="WP_014679798.1">
    <property type="nucleotide sequence ID" value="NC_017770.1"/>
</dbReference>
<keyword evidence="3" id="KW-1185">Reference proteome</keyword>
<dbReference type="SUPFAM" id="SSF55729">
    <property type="entry name" value="Acyl-CoA N-acyltransferases (Nat)"/>
    <property type="match status" value="1"/>
</dbReference>
<evidence type="ECO:0000313" key="3">
    <source>
        <dbReference type="Proteomes" id="UP000007590"/>
    </source>
</evidence>
<dbReference type="InterPro" id="IPR016181">
    <property type="entry name" value="Acyl_CoA_acyltransferase"/>
</dbReference>
<dbReference type="InterPro" id="IPR000182">
    <property type="entry name" value="GNAT_dom"/>
</dbReference>
<dbReference type="PROSITE" id="PS51186">
    <property type="entry name" value="GNAT"/>
    <property type="match status" value="1"/>
</dbReference>
<reference evidence="2" key="1">
    <citation type="submission" date="2012-02" db="EMBL/GenBank/DDBJ databases">
        <title>The complete genome of Solitalea canadensis DSM 3403.</title>
        <authorList>
            <consortium name="US DOE Joint Genome Institute (JGI-PGF)"/>
            <person name="Lucas S."/>
            <person name="Copeland A."/>
            <person name="Lapidus A."/>
            <person name="Glavina del Rio T."/>
            <person name="Dalin E."/>
            <person name="Tice H."/>
            <person name="Bruce D."/>
            <person name="Goodwin L."/>
            <person name="Pitluck S."/>
            <person name="Peters L."/>
            <person name="Ovchinnikova G."/>
            <person name="Lu M."/>
            <person name="Kyrpides N."/>
            <person name="Mavromatis K."/>
            <person name="Ivanova N."/>
            <person name="Brettin T."/>
            <person name="Detter J.C."/>
            <person name="Han C."/>
            <person name="Larimer F."/>
            <person name="Land M."/>
            <person name="Hauser L."/>
            <person name="Markowitz V."/>
            <person name="Cheng J.-F."/>
            <person name="Hugenholtz P."/>
            <person name="Woyke T."/>
            <person name="Wu D."/>
            <person name="Spring S."/>
            <person name="Schroeder M."/>
            <person name="Kopitz M."/>
            <person name="Brambilla E."/>
            <person name="Klenk H.-P."/>
            <person name="Eisen J.A."/>
        </authorList>
    </citation>
    <scope>NUCLEOTIDE SEQUENCE</scope>
    <source>
        <strain evidence="2">DSM 3403</strain>
    </source>
</reference>
<protein>
    <recommendedName>
        <fullName evidence="1">N-acetyltransferase domain-containing protein</fullName>
    </recommendedName>
</protein>
<dbReference type="InterPro" id="IPR027365">
    <property type="entry name" value="GNAT_acetyltra_YdfB-like"/>
</dbReference>